<comment type="caution">
    <text evidence="1">The sequence shown here is derived from an EMBL/GenBank/DDBJ whole genome shotgun (WGS) entry which is preliminary data.</text>
</comment>
<protein>
    <submittedName>
        <fullName evidence="1">Uncharacterized protein</fullName>
    </submittedName>
</protein>
<proteinExistence type="predicted"/>
<reference evidence="1 2" key="1">
    <citation type="journal article" date="2022" name="bioRxiv">
        <title>The genome of the oomycete Peronosclerospora sorghi, a cosmopolitan pathogen of maize and sorghum, is inflated with dispersed pseudogenes.</title>
        <authorList>
            <person name="Fletcher K."/>
            <person name="Martin F."/>
            <person name="Isakeit T."/>
            <person name="Cavanaugh K."/>
            <person name="Magill C."/>
            <person name="Michelmore R."/>
        </authorList>
    </citation>
    <scope>NUCLEOTIDE SEQUENCE [LARGE SCALE GENOMIC DNA]</scope>
    <source>
        <strain evidence="1">P6</strain>
    </source>
</reference>
<evidence type="ECO:0000313" key="2">
    <source>
        <dbReference type="Proteomes" id="UP001163321"/>
    </source>
</evidence>
<organism evidence="1 2">
    <name type="scientific">Peronosclerospora sorghi</name>
    <dbReference type="NCBI Taxonomy" id="230839"/>
    <lineage>
        <taxon>Eukaryota</taxon>
        <taxon>Sar</taxon>
        <taxon>Stramenopiles</taxon>
        <taxon>Oomycota</taxon>
        <taxon>Peronosporomycetes</taxon>
        <taxon>Peronosporales</taxon>
        <taxon>Peronosporaceae</taxon>
        <taxon>Peronosclerospora</taxon>
    </lineage>
</organism>
<gene>
    <name evidence="1" type="ORF">PsorP6_011404</name>
</gene>
<accession>A0ACC0WLZ1</accession>
<keyword evidence="2" id="KW-1185">Reference proteome</keyword>
<name>A0ACC0WLZ1_9STRA</name>
<sequence length="94" mass="10203">MQTHGCRLAFHITASKFGSSAARMDATLFGTRGLRPRTVPTHSKNVQNAGSLLHTHNLCDPSFLGVDPVDTALLLDISDNKHSVEMSPFDITQV</sequence>
<dbReference type="Proteomes" id="UP001163321">
    <property type="component" value="Chromosome 12"/>
</dbReference>
<evidence type="ECO:0000313" key="1">
    <source>
        <dbReference type="EMBL" id="KAI9918741.1"/>
    </source>
</evidence>
<dbReference type="EMBL" id="CM047591">
    <property type="protein sequence ID" value="KAI9918741.1"/>
    <property type="molecule type" value="Genomic_DNA"/>
</dbReference>